<gene>
    <name evidence="2" type="ORF">N7G274_003229</name>
</gene>
<dbReference type="Proteomes" id="UP001590950">
    <property type="component" value="Unassembled WGS sequence"/>
</dbReference>
<evidence type="ECO:0000256" key="1">
    <source>
        <dbReference type="SAM" id="MobiDB-lite"/>
    </source>
</evidence>
<accession>A0ABR4AF32</accession>
<dbReference type="EMBL" id="JBEFKJ010000010">
    <property type="protein sequence ID" value="KAL2043710.1"/>
    <property type="molecule type" value="Genomic_DNA"/>
</dbReference>
<dbReference type="InterPro" id="IPR022190">
    <property type="entry name" value="DUF3716"/>
</dbReference>
<protein>
    <submittedName>
        <fullName evidence="2">Uncharacterized protein</fullName>
    </submittedName>
</protein>
<comment type="caution">
    <text evidence="2">The sequence shown here is derived from an EMBL/GenBank/DDBJ whole genome shotgun (WGS) entry which is preliminary data.</text>
</comment>
<keyword evidence="3" id="KW-1185">Reference proteome</keyword>
<evidence type="ECO:0000313" key="2">
    <source>
        <dbReference type="EMBL" id="KAL2043710.1"/>
    </source>
</evidence>
<organism evidence="2 3">
    <name type="scientific">Stereocaulon virgatum</name>
    <dbReference type="NCBI Taxonomy" id="373712"/>
    <lineage>
        <taxon>Eukaryota</taxon>
        <taxon>Fungi</taxon>
        <taxon>Dikarya</taxon>
        <taxon>Ascomycota</taxon>
        <taxon>Pezizomycotina</taxon>
        <taxon>Lecanoromycetes</taxon>
        <taxon>OSLEUM clade</taxon>
        <taxon>Lecanoromycetidae</taxon>
        <taxon>Lecanorales</taxon>
        <taxon>Lecanorineae</taxon>
        <taxon>Stereocaulaceae</taxon>
        <taxon>Stereocaulon</taxon>
    </lineage>
</organism>
<evidence type="ECO:0000313" key="3">
    <source>
        <dbReference type="Proteomes" id="UP001590950"/>
    </source>
</evidence>
<name>A0ABR4AF32_9LECA</name>
<sequence>MVFDSFLLDNEGKKWLKCSNESLKLFLTHPSHHELMQFSGGRDVELRTGEEPERWGNERDRTLIEALLIQSRGSKNRAACGRCVRGLGPFEYGCRSVGGWFDGVCGNCKRGGNGTACTLNKEGRALSRELESGIAKDWRPKSDRGPRKREITIPERFGSA</sequence>
<proteinExistence type="predicted"/>
<feature type="region of interest" description="Disordered" evidence="1">
    <location>
        <begin position="134"/>
        <end position="160"/>
    </location>
</feature>
<reference evidence="2 3" key="1">
    <citation type="submission" date="2024-09" db="EMBL/GenBank/DDBJ databases">
        <title>Rethinking Asexuality: The Enigmatic Case of Functional Sexual Genes in Lepraria (Stereocaulaceae).</title>
        <authorList>
            <person name="Doellman M."/>
            <person name="Sun Y."/>
            <person name="Barcenas-Pena A."/>
            <person name="Lumbsch H.T."/>
            <person name="Grewe F."/>
        </authorList>
    </citation>
    <scope>NUCLEOTIDE SEQUENCE [LARGE SCALE GENOMIC DNA]</scope>
    <source>
        <strain evidence="2 3">Mercado 3170</strain>
    </source>
</reference>
<dbReference type="Pfam" id="PF12511">
    <property type="entry name" value="DUF3716"/>
    <property type="match status" value="1"/>
</dbReference>
<feature type="compositionally biased region" description="Basic and acidic residues" evidence="1">
    <location>
        <begin position="134"/>
        <end position="153"/>
    </location>
</feature>